<dbReference type="EMBL" id="SMUW01000033">
    <property type="protein sequence ID" value="TDK44748.1"/>
    <property type="molecule type" value="Genomic_DNA"/>
</dbReference>
<organism evidence="2 3">
    <name type="scientific">Algoriphagus formosus</name>
    <dbReference type="NCBI Taxonomy" id="2007308"/>
    <lineage>
        <taxon>Bacteria</taxon>
        <taxon>Pseudomonadati</taxon>
        <taxon>Bacteroidota</taxon>
        <taxon>Cytophagia</taxon>
        <taxon>Cytophagales</taxon>
        <taxon>Cyclobacteriaceae</taxon>
        <taxon>Algoriphagus</taxon>
    </lineage>
</organism>
<sequence length="167" mass="19395">MKTALSVSALFLILSIFSCSESEDPRSPLIGTWENRTYVDSLDLWFVESYTFKNDSLFDLKSTVREIETGTDLGYRLISTAWYNLEGDIFQYYYSDGFFYFPTERNAPLYVPKEELRPGVIDFFRIPKGTLSFSNNQRQFTFQENCFNANSDANCIPIPPRTFIKVD</sequence>
<proteinExistence type="predicted"/>
<evidence type="ECO:0000313" key="3">
    <source>
        <dbReference type="Proteomes" id="UP000295438"/>
    </source>
</evidence>
<keyword evidence="1" id="KW-0732">Signal</keyword>
<protein>
    <recommendedName>
        <fullName evidence="4">Lipoprotein</fullName>
    </recommendedName>
</protein>
<comment type="caution">
    <text evidence="2">The sequence shown here is derived from an EMBL/GenBank/DDBJ whole genome shotgun (WGS) entry which is preliminary data.</text>
</comment>
<feature type="chain" id="PRO_5020799665" description="Lipoprotein" evidence="1">
    <location>
        <begin position="21"/>
        <end position="167"/>
    </location>
</feature>
<dbReference type="AlphaFoldDB" id="A0A4R5UZA0"/>
<feature type="signal peptide" evidence="1">
    <location>
        <begin position="1"/>
        <end position="20"/>
    </location>
</feature>
<accession>A0A4R5UZA0</accession>
<evidence type="ECO:0008006" key="4">
    <source>
        <dbReference type="Google" id="ProtNLM"/>
    </source>
</evidence>
<keyword evidence="3" id="KW-1185">Reference proteome</keyword>
<evidence type="ECO:0000313" key="2">
    <source>
        <dbReference type="EMBL" id="TDK44748.1"/>
    </source>
</evidence>
<dbReference type="PROSITE" id="PS51257">
    <property type="entry name" value="PROKAR_LIPOPROTEIN"/>
    <property type="match status" value="1"/>
</dbReference>
<reference evidence="2 3" key="1">
    <citation type="submission" date="2019-03" db="EMBL/GenBank/DDBJ databases">
        <title>Algoriphagus aquimaris sp. nov., isolated form marine sediment in Pohang, Korea.</title>
        <authorList>
            <person name="Kim J."/>
            <person name="Yoon S.-H."/>
            <person name="Lee S.-S."/>
        </authorList>
    </citation>
    <scope>NUCLEOTIDE SEQUENCE [LARGE SCALE GENOMIC DNA]</scope>
    <source>
        <strain evidence="2 3">F21</strain>
    </source>
</reference>
<evidence type="ECO:0000256" key="1">
    <source>
        <dbReference type="SAM" id="SignalP"/>
    </source>
</evidence>
<gene>
    <name evidence="2" type="ORF">E1898_09225</name>
</gene>
<dbReference type="RefSeq" id="WP_133390654.1">
    <property type="nucleotide sequence ID" value="NZ_SMUW01000033.1"/>
</dbReference>
<dbReference type="Proteomes" id="UP000295438">
    <property type="component" value="Unassembled WGS sequence"/>
</dbReference>
<name>A0A4R5UZA0_9BACT</name>